<evidence type="ECO:0000256" key="1">
    <source>
        <dbReference type="SAM" id="MobiDB-lite"/>
    </source>
</evidence>
<name>A0A9Q1EI63_SYNKA</name>
<accession>A0A9Q1EI63</accession>
<dbReference type="Proteomes" id="UP001152622">
    <property type="component" value="Chromosome 17"/>
</dbReference>
<comment type="caution">
    <text evidence="2">The sequence shown here is derived from an EMBL/GenBank/DDBJ whole genome shotgun (WGS) entry which is preliminary data.</text>
</comment>
<keyword evidence="3" id="KW-1185">Reference proteome</keyword>
<evidence type="ECO:0000313" key="2">
    <source>
        <dbReference type="EMBL" id="KAJ8339264.1"/>
    </source>
</evidence>
<feature type="compositionally biased region" description="Basic and acidic residues" evidence="1">
    <location>
        <begin position="18"/>
        <end position="37"/>
    </location>
</feature>
<sequence length="155" mass="17510">MVPRLSQKLGVLRVPAAPERRERNEAQTKHENRREPRSGFLGRTPGFAHVRFGSRAEQRMRRLRRQTADRSQTWAFVRGRCYVGAVPLGPAPKQGPCTGAGCTHAERAERMHKRNPSTFRTGSCKESYKDRSTRSIRTLGMLTAYTLRPAAVIHG</sequence>
<evidence type="ECO:0000313" key="3">
    <source>
        <dbReference type="Proteomes" id="UP001152622"/>
    </source>
</evidence>
<gene>
    <name evidence="2" type="ORF">SKAU_G00360500</name>
</gene>
<protein>
    <submittedName>
        <fullName evidence="2">Uncharacterized protein</fullName>
    </submittedName>
</protein>
<dbReference type="EMBL" id="JAINUF010000017">
    <property type="protein sequence ID" value="KAJ8339264.1"/>
    <property type="molecule type" value="Genomic_DNA"/>
</dbReference>
<dbReference type="AlphaFoldDB" id="A0A9Q1EI63"/>
<reference evidence="2" key="1">
    <citation type="journal article" date="2023" name="Science">
        <title>Genome structures resolve the early diversification of teleost fishes.</title>
        <authorList>
            <person name="Parey E."/>
            <person name="Louis A."/>
            <person name="Montfort J."/>
            <person name="Bouchez O."/>
            <person name="Roques C."/>
            <person name="Iampietro C."/>
            <person name="Lluch J."/>
            <person name="Castinel A."/>
            <person name="Donnadieu C."/>
            <person name="Desvignes T."/>
            <person name="Floi Bucao C."/>
            <person name="Jouanno E."/>
            <person name="Wen M."/>
            <person name="Mejri S."/>
            <person name="Dirks R."/>
            <person name="Jansen H."/>
            <person name="Henkel C."/>
            <person name="Chen W.J."/>
            <person name="Zahm M."/>
            <person name="Cabau C."/>
            <person name="Klopp C."/>
            <person name="Thompson A.W."/>
            <person name="Robinson-Rechavi M."/>
            <person name="Braasch I."/>
            <person name="Lecointre G."/>
            <person name="Bobe J."/>
            <person name="Postlethwait J.H."/>
            <person name="Berthelot C."/>
            <person name="Roest Crollius H."/>
            <person name="Guiguen Y."/>
        </authorList>
    </citation>
    <scope>NUCLEOTIDE SEQUENCE</scope>
    <source>
        <strain evidence="2">WJC10195</strain>
    </source>
</reference>
<organism evidence="2 3">
    <name type="scientific">Synaphobranchus kaupii</name>
    <name type="common">Kaup's arrowtooth eel</name>
    <dbReference type="NCBI Taxonomy" id="118154"/>
    <lineage>
        <taxon>Eukaryota</taxon>
        <taxon>Metazoa</taxon>
        <taxon>Chordata</taxon>
        <taxon>Craniata</taxon>
        <taxon>Vertebrata</taxon>
        <taxon>Euteleostomi</taxon>
        <taxon>Actinopterygii</taxon>
        <taxon>Neopterygii</taxon>
        <taxon>Teleostei</taxon>
        <taxon>Anguilliformes</taxon>
        <taxon>Synaphobranchidae</taxon>
        <taxon>Synaphobranchus</taxon>
    </lineage>
</organism>
<feature type="region of interest" description="Disordered" evidence="1">
    <location>
        <begin position="1"/>
        <end position="46"/>
    </location>
</feature>
<proteinExistence type="predicted"/>